<proteinExistence type="predicted"/>
<reference evidence="1" key="1">
    <citation type="submission" date="2021-05" db="EMBL/GenBank/DDBJ databases">
        <authorList>
            <person name="Pietrasiak N."/>
            <person name="Ward R."/>
            <person name="Stajich J.E."/>
            <person name="Kurbessoian T."/>
        </authorList>
    </citation>
    <scope>NUCLEOTIDE SEQUENCE</scope>
    <source>
        <strain evidence="1">GSE-NOS-MK-12-04C</strain>
    </source>
</reference>
<evidence type="ECO:0000313" key="2">
    <source>
        <dbReference type="Proteomes" id="UP000729701"/>
    </source>
</evidence>
<organism evidence="1 2">
    <name type="scientific">Cyanomargarita calcarea GSE-NOS-MK-12-04C</name>
    <dbReference type="NCBI Taxonomy" id="2839659"/>
    <lineage>
        <taxon>Bacteria</taxon>
        <taxon>Bacillati</taxon>
        <taxon>Cyanobacteriota</taxon>
        <taxon>Cyanophyceae</taxon>
        <taxon>Nostocales</taxon>
        <taxon>Cyanomargaritaceae</taxon>
        <taxon>Cyanomargarita</taxon>
    </lineage>
</organism>
<gene>
    <name evidence="1" type="ORF">KME60_22055</name>
</gene>
<protein>
    <submittedName>
        <fullName evidence="1">Uncharacterized protein</fullName>
    </submittedName>
</protein>
<dbReference type="AlphaFoldDB" id="A0A951UUQ7"/>
<reference evidence="1" key="2">
    <citation type="journal article" date="2022" name="Microbiol. Resour. Announc.">
        <title>Metagenome Sequencing to Explore Phylogenomics of Terrestrial Cyanobacteria.</title>
        <authorList>
            <person name="Ward R.D."/>
            <person name="Stajich J.E."/>
            <person name="Johansen J.R."/>
            <person name="Huntemann M."/>
            <person name="Clum A."/>
            <person name="Foster B."/>
            <person name="Foster B."/>
            <person name="Roux S."/>
            <person name="Palaniappan K."/>
            <person name="Varghese N."/>
            <person name="Mukherjee S."/>
            <person name="Reddy T.B.K."/>
            <person name="Daum C."/>
            <person name="Copeland A."/>
            <person name="Chen I.A."/>
            <person name="Ivanova N.N."/>
            <person name="Kyrpides N.C."/>
            <person name="Shapiro N."/>
            <person name="Eloe-Fadrosh E.A."/>
            <person name="Pietrasiak N."/>
        </authorList>
    </citation>
    <scope>NUCLEOTIDE SEQUENCE</scope>
    <source>
        <strain evidence="1">GSE-NOS-MK-12-04C</strain>
    </source>
</reference>
<dbReference type="Proteomes" id="UP000729701">
    <property type="component" value="Unassembled WGS sequence"/>
</dbReference>
<sequence length="57" mass="6549">MNIETATKYYIANKPVRHKTLGVLVIVNLYPSRLDSVRVKLPNGVEMDCQMEFLEPI</sequence>
<name>A0A951UUQ7_9CYAN</name>
<evidence type="ECO:0000313" key="1">
    <source>
        <dbReference type="EMBL" id="MBW4670017.1"/>
    </source>
</evidence>
<accession>A0A951UUQ7</accession>
<dbReference type="EMBL" id="JAHHGZ010000026">
    <property type="protein sequence ID" value="MBW4670017.1"/>
    <property type="molecule type" value="Genomic_DNA"/>
</dbReference>
<comment type="caution">
    <text evidence="1">The sequence shown here is derived from an EMBL/GenBank/DDBJ whole genome shotgun (WGS) entry which is preliminary data.</text>
</comment>